<sequence length="656" mass="73234">MRSQLRLLTRVRRTSHHCVATRNISHIQVNTSIRCPSHPFTPSSSFLYPNANPAAFHPIRNFTSEPEQRRADDDEAKKRRLVDIFSADKSPDEISEALESGGVAAITHEFALKVLRDLEASPDTANRFFNWIVANNGQVVSSKTYNFMLGILGANGLTQQFWDLVEVMKKKGFGVKKGAYDRAAAKFEEDGLSEDLEKLRGVYASGSADISDEKLGARAAKIIKNAVWDENVEAQLRSLNGEMFSSAMVVTVLEKVGDAEPVKALIFFRWLEESGLFKHDVQSYNSMLLVLGREDSVDRFWKMAHEMRSAGFELELDTYVKLSDRFCKRRMIKELVNLYEFAMNGGNKPSPSDATFLLRKIVTSKNFDMKLFSRVVKIYTETGDNNLMHSTAVAVLKSLTSVGRLTQCNKILEAMKEGGFMPKGSLQHQIAFQLGCGKKHDVVAEFMEKFGASDGASNIRTWSALIEGNCVAGDLEIALKNFQRMVQKEGVTNSGYAFDLLVNAYCCRNKAKDACKILTDTVSNKKLEPWHDTYKSLITSLLVQDGFTDALGLLGLMKTHGFPPYVDPFIKFISKSGTGDDAYSFLRAMSAKDFPSTLVVIRVFKALFAARRHNVAHDLLSRCPSYIRTDADVLNLFFSKRKSTELTVAEPTPVAA</sequence>
<feature type="repeat" description="PPR" evidence="2">
    <location>
        <begin position="280"/>
        <end position="314"/>
    </location>
</feature>
<dbReference type="InterPro" id="IPR044578">
    <property type="entry name" value="BIR6-like"/>
</dbReference>
<reference evidence="3" key="1">
    <citation type="submission" date="2021-01" db="UniProtKB">
        <authorList>
            <consortium name="EnsemblPlants"/>
        </authorList>
    </citation>
    <scope>IDENTIFICATION</scope>
</reference>
<proteinExistence type="predicted"/>
<organism evidence="3 4">
    <name type="scientific">Kalanchoe fedtschenkoi</name>
    <name type="common">Lavender scallops</name>
    <name type="synonym">South American air plant</name>
    <dbReference type="NCBI Taxonomy" id="63787"/>
    <lineage>
        <taxon>Eukaryota</taxon>
        <taxon>Viridiplantae</taxon>
        <taxon>Streptophyta</taxon>
        <taxon>Embryophyta</taxon>
        <taxon>Tracheophyta</taxon>
        <taxon>Spermatophyta</taxon>
        <taxon>Magnoliopsida</taxon>
        <taxon>eudicotyledons</taxon>
        <taxon>Gunneridae</taxon>
        <taxon>Pentapetalae</taxon>
        <taxon>Saxifragales</taxon>
        <taxon>Crassulaceae</taxon>
        <taxon>Kalanchoe</taxon>
    </lineage>
</organism>
<dbReference type="AlphaFoldDB" id="A0A7N0UFM6"/>
<evidence type="ECO:0008006" key="5">
    <source>
        <dbReference type="Google" id="ProtNLM"/>
    </source>
</evidence>
<dbReference type="OMA" id="LYEFAMG"/>
<evidence type="ECO:0000256" key="1">
    <source>
        <dbReference type="ARBA" id="ARBA00022737"/>
    </source>
</evidence>
<dbReference type="Proteomes" id="UP000594263">
    <property type="component" value="Unplaced"/>
</dbReference>
<dbReference type="PANTHER" id="PTHR47003">
    <property type="entry name" value="OS01G0970900 PROTEIN"/>
    <property type="match status" value="1"/>
</dbReference>
<evidence type="ECO:0000256" key="2">
    <source>
        <dbReference type="PROSITE-ProRule" id="PRU00708"/>
    </source>
</evidence>
<dbReference type="EnsemblPlants" id="Kaladp0061s0017.1.v1.1">
    <property type="protein sequence ID" value="Kaladp0061s0017.1.v1.1.CDS.1"/>
    <property type="gene ID" value="Kaladp0061s0017.v1.1"/>
</dbReference>
<keyword evidence="1" id="KW-0677">Repeat</keyword>
<accession>A0A7N0UFM6</accession>
<dbReference type="PANTHER" id="PTHR47003:SF3">
    <property type="entry name" value="SMALL RIBOSOMAL SUBUNIT PROTEIN MS81 (RPPR8)"/>
    <property type="match status" value="1"/>
</dbReference>
<dbReference type="GO" id="GO:0008380">
    <property type="term" value="P:RNA splicing"/>
    <property type="evidence" value="ECO:0007669"/>
    <property type="project" value="InterPro"/>
</dbReference>
<dbReference type="InterPro" id="IPR002885">
    <property type="entry name" value="PPR_rpt"/>
</dbReference>
<dbReference type="Gramene" id="Kaladp0061s0017.1.v1.1">
    <property type="protein sequence ID" value="Kaladp0061s0017.1.v1.1.CDS.1"/>
    <property type="gene ID" value="Kaladp0061s0017.v1.1"/>
</dbReference>
<keyword evidence="4" id="KW-1185">Reference proteome</keyword>
<evidence type="ECO:0000313" key="4">
    <source>
        <dbReference type="Proteomes" id="UP000594263"/>
    </source>
</evidence>
<protein>
    <recommendedName>
        <fullName evidence="5">Pentatricopeptide repeat-containing protein</fullName>
    </recommendedName>
</protein>
<dbReference type="PROSITE" id="PS51375">
    <property type="entry name" value="PPR"/>
    <property type="match status" value="2"/>
</dbReference>
<dbReference type="Pfam" id="PF01535">
    <property type="entry name" value="PPR"/>
    <property type="match status" value="2"/>
</dbReference>
<evidence type="ECO:0000313" key="3">
    <source>
        <dbReference type="EnsemblPlants" id="Kaladp0061s0017.1.v1.1.CDS.1"/>
    </source>
</evidence>
<feature type="repeat" description="PPR" evidence="2">
    <location>
        <begin position="458"/>
        <end position="488"/>
    </location>
</feature>
<name>A0A7N0UFM6_KALFE</name>
<dbReference type="NCBIfam" id="TIGR00756">
    <property type="entry name" value="PPR"/>
    <property type="match status" value="1"/>
</dbReference>
<dbReference type="Gene3D" id="1.25.40.10">
    <property type="entry name" value="Tetratricopeptide repeat domain"/>
    <property type="match status" value="2"/>
</dbReference>
<dbReference type="InterPro" id="IPR011990">
    <property type="entry name" value="TPR-like_helical_dom_sf"/>
</dbReference>